<name>A0AA88NPQ4_CHASR</name>
<proteinExistence type="predicted"/>
<evidence type="ECO:0000313" key="2">
    <source>
        <dbReference type="Proteomes" id="UP001187415"/>
    </source>
</evidence>
<sequence length="94" mass="10807">MLLQPLRESVASGWKPGGLTWLRLLQQRAVGSSISLVGLRTYQIPASITHRSPHRPHPPQSPSIFFFLYCYILKIYRQHFGYTSSDTHTKREPT</sequence>
<evidence type="ECO:0000313" key="1">
    <source>
        <dbReference type="EMBL" id="KAK2863185.1"/>
    </source>
</evidence>
<dbReference type="AlphaFoldDB" id="A0AA88NPQ4"/>
<organism evidence="1 2">
    <name type="scientific">Channa striata</name>
    <name type="common">Snakehead murrel</name>
    <name type="synonym">Ophicephalus striatus</name>
    <dbReference type="NCBI Taxonomy" id="64152"/>
    <lineage>
        <taxon>Eukaryota</taxon>
        <taxon>Metazoa</taxon>
        <taxon>Chordata</taxon>
        <taxon>Craniata</taxon>
        <taxon>Vertebrata</taxon>
        <taxon>Euteleostomi</taxon>
        <taxon>Actinopterygii</taxon>
        <taxon>Neopterygii</taxon>
        <taxon>Teleostei</taxon>
        <taxon>Neoteleostei</taxon>
        <taxon>Acanthomorphata</taxon>
        <taxon>Anabantaria</taxon>
        <taxon>Anabantiformes</taxon>
        <taxon>Channoidei</taxon>
        <taxon>Channidae</taxon>
        <taxon>Channa</taxon>
    </lineage>
</organism>
<accession>A0AA88NPQ4</accession>
<protein>
    <submittedName>
        <fullName evidence="1">Uncharacterized protein</fullName>
    </submittedName>
</protein>
<gene>
    <name evidence="1" type="ORF">Q5P01_002718</name>
</gene>
<dbReference type="EMBL" id="JAUPFM010000001">
    <property type="protein sequence ID" value="KAK2863185.1"/>
    <property type="molecule type" value="Genomic_DNA"/>
</dbReference>
<dbReference type="Proteomes" id="UP001187415">
    <property type="component" value="Unassembled WGS sequence"/>
</dbReference>
<reference evidence="1" key="1">
    <citation type="submission" date="2023-07" db="EMBL/GenBank/DDBJ databases">
        <title>Chromosome-level Genome Assembly of Striped Snakehead (Channa striata).</title>
        <authorList>
            <person name="Liu H."/>
        </authorList>
    </citation>
    <scope>NUCLEOTIDE SEQUENCE</scope>
    <source>
        <strain evidence="1">Gz</strain>
        <tissue evidence="1">Muscle</tissue>
    </source>
</reference>
<comment type="caution">
    <text evidence="1">The sequence shown here is derived from an EMBL/GenBank/DDBJ whole genome shotgun (WGS) entry which is preliminary data.</text>
</comment>
<keyword evidence="2" id="KW-1185">Reference proteome</keyword>